<dbReference type="InterPro" id="IPR035906">
    <property type="entry name" value="MetI-like_sf"/>
</dbReference>
<dbReference type="InterPro" id="IPR000515">
    <property type="entry name" value="MetI-like"/>
</dbReference>
<evidence type="ECO:0000256" key="4">
    <source>
        <dbReference type="ARBA" id="ARBA00022692"/>
    </source>
</evidence>
<comment type="similarity">
    <text evidence="7">Belongs to the binding-protein-dependent transport system permease family.</text>
</comment>
<protein>
    <submittedName>
        <fullName evidence="9">Peptide ABC transporter permease</fullName>
    </submittedName>
</protein>
<keyword evidence="6 7" id="KW-0472">Membrane</keyword>
<evidence type="ECO:0000256" key="1">
    <source>
        <dbReference type="ARBA" id="ARBA00004651"/>
    </source>
</evidence>
<dbReference type="AlphaFoldDB" id="A0A2U1ZRK7"/>
<keyword evidence="4 7" id="KW-0812">Transmembrane</keyword>
<feature type="transmembrane region" description="Helical" evidence="7">
    <location>
        <begin position="197"/>
        <end position="217"/>
    </location>
</feature>
<dbReference type="OrthoDB" id="5169641at2"/>
<dbReference type="PANTHER" id="PTHR43163:SF6">
    <property type="entry name" value="DIPEPTIDE TRANSPORT SYSTEM PERMEASE PROTEIN DPPB-RELATED"/>
    <property type="match status" value="1"/>
</dbReference>
<dbReference type="Gene3D" id="1.10.3720.10">
    <property type="entry name" value="MetI-like"/>
    <property type="match status" value="1"/>
</dbReference>
<sequence>MLMLIVRRLAQLVPTLIGLTILLFFWVRALPGGPAVALLGERATPEAVADINRLYGFDRPLLEQYFTYVGRLLQGDFGTSIRTRRPVLEEFIDRFPATLELSLAALLFAVVVAIPLGYVAARRRGTIVDHTSVVVSLIGVTVPVFFLAFILKYVFAVKLGWFATTGRASVDINATNPTNLYVLDGLLTGELDASWDAIMHLVLPAIALGSIPLAIIARMTRASVMEVQGADYVRTARAKGLRPGRLRNRVILRNAMLPVATTIGLQVGLLLSGAVLTETVFSFPGIGSFLYQAISSSDYPVLQGFILAIAVVYALVNLLVDISYGLIDPRMRARS</sequence>
<feature type="transmembrane region" description="Helical" evidence="7">
    <location>
        <begin position="12"/>
        <end position="29"/>
    </location>
</feature>
<evidence type="ECO:0000256" key="3">
    <source>
        <dbReference type="ARBA" id="ARBA00022475"/>
    </source>
</evidence>
<evidence type="ECO:0000313" key="9">
    <source>
        <dbReference type="EMBL" id="PWD49624.1"/>
    </source>
</evidence>
<evidence type="ECO:0000256" key="5">
    <source>
        <dbReference type="ARBA" id="ARBA00022989"/>
    </source>
</evidence>
<keyword evidence="2 7" id="KW-0813">Transport</keyword>
<gene>
    <name evidence="9" type="ORF">C8046_01755</name>
</gene>
<accession>A0A2U1ZRK7</accession>
<reference evidence="9 10" key="1">
    <citation type="submission" date="2018-03" db="EMBL/GenBank/DDBJ databases">
        <title>Genome assembly of novel Miniimonas species PCH200.</title>
        <authorList>
            <person name="Thakur V."/>
            <person name="Kumar V."/>
            <person name="Singh D."/>
        </authorList>
    </citation>
    <scope>NUCLEOTIDE SEQUENCE [LARGE SCALE GENOMIC DNA]</scope>
    <source>
        <strain evidence="9 10">PCH200</strain>
    </source>
</reference>
<feature type="transmembrane region" description="Helical" evidence="7">
    <location>
        <begin position="305"/>
        <end position="327"/>
    </location>
</feature>
<dbReference type="CDD" id="cd06261">
    <property type="entry name" value="TM_PBP2"/>
    <property type="match status" value="1"/>
</dbReference>
<dbReference type="EMBL" id="PYHR01000002">
    <property type="protein sequence ID" value="PWD49624.1"/>
    <property type="molecule type" value="Genomic_DNA"/>
</dbReference>
<comment type="caution">
    <text evidence="9">The sequence shown here is derived from an EMBL/GenBank/DDBJ whole genome shotgun (WGS) entry which is preliminary data.</text>
</comment>
<dbReference type="Proteomes" id="UP000245166">
    <property type="component" value="Unassembled WGS sequence"/>
</dbReference>
<feature type="transmembrane region" description="Helical" evidence="7">
    <location>
        <begin position="101"/>
        <end position="121"/>
    </location>
</feature>
<evidence type="ECO:0000313" key="10">
    <source>
        <dbReference type="Proteomes" id="UP000245166"/>
    </source>
</evidence>
<dbReference type="GO" id="GO:0055085">
    <property type="term" value="P:transmembrane transport"/>
    <property type="evidence" value="ECO:0007669"/>
    <property type="project" value="InterPro"/>
</dbReference>
<dbReference type="PROSITE" id="PS50928">
    <property type="entry name" value="ABC_TM1"/>
    <property type="match status" value="1"/>
</dbReference>
<evidence type="ECO:0000256" key="6">
    <source>
        <dbReference type="ARBA" id="ARBA00023136"/>
    </source>
</evidence>
<proteinExistence type="inferred from homology"/>
<name>A0A2U1ZRK7_9MICO</name>
<dbReference type="Pfam" id="PF19300">
    <property type="entry name" value="BPD_transp_1_N"/>
    <property type="match status" value="1"/>
</dbReference>
<keyword evidence="10" id="KW-1185">Reference proteome</keyword>
<keyword evidence="3" id="KW-1003">Cell membrane</keyword>
<dbReference type="Pfam" id="PF00528">
    <property type="entry name" value="BPD_transp_1"/>
    <property type="match status" value="1"/>
</dbReference>
<evidence type="ECO:0000256" key="7">
    <source>
        <dbReference type="RuleBase" id="RU363032"/>
    </source>
</evidence>
<feature type="domain" description="ABC transmembrane type-1" evidence="8">
    <location>
        <begin position="95"/>
        <end position="324"/>
    </location>
</feature>
<comment type="subcellular location">
    <subcellularLocation>
        <location evidence="1 7">Cell membrane</location>
        <topology evidence="1 7">Multi-pass membrane protein</topology>
    </subcellularLocation>
</comment>
<dbReference type="RefSeq" id="WP_109228007.1">
    <property type="nucleotide sequence ID" value="NZ_PYHR01000002.1"/>
</dbReference>
<keyword evidence="5 7" id="KW-1133">Transmembrane helix</keyword>
<dbReference type="PANTHER" id="PTHR43163">
    <property type="entry name" value="DIPEPTIDE TRANSPORT SYSTEM PERMEASE PROTEIN DPPB-RELATED"/>
    <property type="match status" value="1"/>
</dbReference>
<evidence type="ECO:0000256" key="2">
    <source>
        <dbReference type="ARBA" id="ARBA00022448"/>
    </source>
</evidence>
<dbReference type="GO" id="GO:0005886">
    <property type="term" value="C:plasma membrane"/>
    <property type="evidence" value="ECO:0007669"/>
    <property type="project" value="UniProtKB-SubCell"/>
</dbReference>
<dbReference type="SUPFAM" id="SSF161098">
    <property type="entry name" value="MetI-like"/>
    <property type="match status" value="1"/>
</dbReference>
<evidence type="ECO:0000259" key="8">
    <source>
        <dbReference type="PROSITE" id="PS50928"/>
    </source>
</evidence>
<feature type="transmembrane region" description="Helical" evidence="7">
    <location>
        <begin position="255"/>
        <end position="276"/>
    </location>
</feature>
<dbReference type="InterPro" id="IPR045621">
    <property type="entry name" value="BPD_transp_1_N"/>
</dbReference>
<organism evidence="9 10">
    <name type="scientific">Serinibacter arcticus</name>
    <dbReference type="NCBI Taxonomy" id="1655435"/>
    <lineage>
        <taxon>Bacteria</taxon>
        <taxon>Bacillati</taxon>
        <taxon>Actinomycetota</taxon>
        <taxon>Actinomycetes</taxon>
        <taxon>Micrococcales</taxon>
        <taxon>Beutenbergiaceae</taxon>
        <taxon>Serinibacter</taxon>
    </lineage>
</organism>
<feature type="transmembrane region" description="Helical" evidence="7">
    <location>
        <begin position="133"/>
        <end position="155"/>
    </location>
</feature>